<feature type="region of interest" description="Disordered" evidence="1">
    <location>
        <begin position="79"/>
        <end position="124"/>
    </location>
</feature>
<evidence type="ECO:0000313" key="2">
    <source>
        <dbReference type="EMBL" id="KAK6170202.1"/>
    </source>
</evidence>
<proteinExistence type="predicted"/>
<name>A0AAN8P4A4_PATCE</name>
<organism evidence="2 3">
    <name type="scientific">Patella caerulea</name>
    <name type="common">Rayed Mediterranean limpet</name>
    <dbReference type="NCBI Taxonomy" id="87958"/>
    <lineage>
        <taxon>Eukaryota</taxon>
        <taxon>Metazoa</taxon>
        <taxon>Spiralia</taxon>
        <taxon>Lophotrochozoa</taxon>
        <taxon>Mollusca</taxon>
        <taxon>Gastropoda</taxon>
        <taxon>Patellogastropoda</taxon>
        <taxon>Patelloidea</taxon>
        <taxon>Patellidae</taxon>
        <taxon>Patella</taxon>
    </lineage>
</organism>
<dbReference type="AlphaFoldDB" id="A0AAN8P4A4"/>
<gene>
    <name evidence="2" type="ORF">SNE40_018653</name>
</gene>
<accession>A0AAN8P4A4</accession>
<reference evidence="2 3" key="1">
    <citation type="submission" date="2024-01" db="EMBL/GenBank/DDBJ databases">
        <title>The genome of the rayed Mediterranean limpet Patella caerulea (Linnaeus, 1758).</title>
        <authorList>
            <person name="Anh-Thu Weber A."/>
            <person name="Halstead-Nussloch G."/>
        </authorList>
    </citation>
    <scope>NUCLEOTIDE SEQUENCE [LARGE SCALE GENOMIC DNA]</scope>
    <source>
        <strain evidence="2">AATW-2023a</strain>
        <tissue evidence="2">Whole specimen</tissue>
    </source>
</reference>
<sequence>MSTVLSHSKLHIYARAIDNWMRSNPGKTVAIYEIPEFITHGQLNGLTQQNYVSGFKNTGIFPYNRDIFSNLDYATDVPTQQEDLNPEDGNLPHQNNQEDTQEATTSKTPSPKQGPLNGYVSPSDIVPLPKVAQRKATNRGRKRVNTKILTNTPVKNSIAENVLSKQNTKRKPKQLVTPKTKRSLFEASRKMSSSSESDRRQIRFMSYKRVVYSPI</sequence>
<evidence type="ECO:0000313" key="3">
    <source>
        <dbReference type="Proteomes" id="UP001347796"/>
    </source>
</evidence>
<comment type="caution">
    <text evidence="2">The sequence shown here is derived from an EMBL/GenBank/DDBJ whole genome shotgun (WGS) entry which is preliminary data.</text>
</comment>
<feature type="compositionally biased region" description="Polar residues" evidence="1">
    <location>
        <begin position="92"/>
        <end position="111"/>
    </location>
</feature>
<protein>
    <submittedName>
        <fullName evidence="2">Uncharacterized protein</fullName>
    </submittedName>
</protein>
<dbReference type="Proteomes" id="UP001347796">
    <property type="component" value="Unassembled WGS sequence"/>
</dbReference>
<keyword evidence="3" id="KW-1185">Reference proteome</keyword>
<dbReference type="EMBL" id="JAZGQO010000014">
    <property type="protein sequence ID" value="KAK6170202.1"/>
    <property type="molecule type" value="Genomic_DNA"/>
</dbReference>
<evidence type="ECO:0000256" key="1">
    <source>
        <dbReference type="SAM" id="MobiDB-lite"/>
    </source>
</evidence>
<feature type="region of interest" description="Disordered" evidence="1">
    <location>
        <begin position="165"/>
        <end position="199"/>
    </location>
</feature>